<dbReference type="RefSeq" id="WP_139304894.1">
    <property type="nucleotide sequence ID" value="NZ_FNQO01000003.1"/>
</dbReference>
<dbReference type="InterPro" id="IPR011990">
    <property type="entry name" value="TPR-like_helical_dom_sf"/>
</dbReference>
<sequence length="259" mass="28684">MNTEAAPKRHRHRHGRRTRCTPWYKAWYAKTSPARLAVTALLLVVLCGLSVHAGSLGLAHLQVIRVENDLMRWQQSGKVSSPEAMQNALTAIDRAIALHQDNPYQLSLKGRLLEWRAFSTGGDAAAADYGAALDLYRRAAALRPLWPDSIAEMINVKLNLQQLDGELGGLMERADRLGPYTPAVHAAIVRAAFASGQHDSPLLQRHLLRGLQDHRSRGQMQELTQQYRQESTACDLLAQAPEPKPSLSFCDNQGLSTNN</sequence>
<protein>
    <recommendedName>
        <fullName evidence="3">Tetratricopeptide repeat-containing protein</fullName>
    </recommendedName>
</protein>
<evidence type="ECO:0000313" key="2">
    <source>
        <dbReference type="Proteomes" id="UP000198658"/>
    </source>
</evidence>
<evidence type="ECO:0008006" key="3">
    <source>
        <dbReference type="Google" id="ProtNLM"/>
    </source>
</evidence>
<dbReference type="SUPFAM" id="SSF48452">
    <property type="entry name" value="TPR-like"/>
    <property type="match status" value="1"/>
</dbReference>
<proteinExistence type="predicted"/>
<gene>
    <name evidence="1" type="ORF">SAMN05216562_2701</name>
</gene>
<dbReference type="STRING" id="658218.SAMN05216562_2701"/>
<dbReference type="OrthoDB" id="5736952at2"/>
<keyword evidence="2" id="KW-1185">Reference proteome</keyword>
<dbReference type="Gene3D" id="1.25.40.10">
    <property type="entry name" value="Tetratricopeptide repeat domain"/>
    <property type="match status" value="1"/>
</dbReference>
<reference evidence="2" key="1">
    <citation type="submission" date="2016-10" db="EMBL/GenBank/DDBJ databases">
        <authorList>
            <person name="Varghese N."/>
            <person name="Submissions S."/>
        </authorList>
    </citation>
    <scope>NUCLEOTIDE SEQUENCE [LARGE SCALE GENOMIC DNA]</scope>
    <source>
        <strain evidence="2">CGMCC 1.10657</strain>
    </source>
</reference>
<name>A0A1H4ACL6_9GAMM</name>
<organism evidence="1 2">
    <name type="scientific">Microbulbifer marinus</name>
    <dbReference type="NCBI Taxonomy" id="658218"/>
    <lineage>
        <taxon>Bacteria</taxon>
        <taxon>Pseudomonadati</taxon>
        <taxon>Pseudomonadota</taxon>
        <taxon>Gammaproteobacteria</taxon>
        <taxon>Cellvibrionales</taxon>
        <taxon>Microbulbiferaceae</taxon>
        <taxon>Microbulbifer</taxon>
    </lineage>
</organism>
<evidence type="ECO:0000313" key="1">
    <source>
        <dbReference type="EMBL" id="SEA33843.1"/>
    </source>
</evidence>
<dbReference type="Proteomes" id="UP000198658">
    <property type="component" value="Unassembled WGS sequence"/>
</dbReference>
<dbReference type="EMBL" id="FNQO01000003">
    <property type="protein sequence ID" value="SEA33843.1"/>
    <property type="molecule type" value="Genomic_DNA"/>
</dbReference>
<accession>A0A1H4ACL6</accession>
<dbReference type="AlphaFoldDB" id="A0A1H4ACL6"/>